<dbReference type="RefSeq" id="WP_119705973.1">
    <property type="nucleotide sequence ID" value="NZ_JBHSOI010000001.1"/>
</dbReference>
<evidence type="ECO:0000313" key="3">
    <source>
        <dbReference type="Proteomes" id="UP000265581"/>
    </source>
</evidence>
<dbReference type="OrthoDB" id="9844429at2"/>
<evidence type="ECO:0000256" key="1">
    <source>
        <dbReference type="SAM" id="Phobius"/>
    </source>
</evidence>
<feature type="transmembrane region" description="Helical" evidence="1">
    <location>
        <begin position="171"/>
        <end position="193"/>
    </location>
</feature>
<dbReference type="Proteomes" id="UP000265581">
    <property type="component" value="Unassembled WGS sequence"/>
</dbReference>
<reference evidence="2 3" key="1">
    <citation type="submission" date="2018-08" db="EMBL/GenBank/DDBJ databases">
        <title>Aeromicrobium sp. M2KJ-4, whole genome shotgun sequence.</title>
        <authorList>
            <person name="Tuo L."/>
        </authorList>
    </citation>
    <scope>NUCLEOTIDE SEQUENCE [LARGE SCALE GENOMIC DNA]</scope>
    <source>
        <strain evidence="2 3">M2KJ-4</strain>
    </source>
</reference>
<keyword evidence="3" id="KW-1185">Reference proteome</keyword>
<feature type="transmembrane region" description="Helical" evidence="1">
    <location>
        <begin position="44"/>
        <end position="64"/>
    </location>
</feature>
<evidence type="ECO:0000313" key="2">
    <source>
        <dbReference type="EMBL" id="REK69053.1"/>
    </source>
</evidence>
<feature type="transmembrane region" description="Helical" evidence="1">
    <location>
        <begin position="137"/>
        <end position="159"/>
    </location>
</feature>
<keyword evidence="1" id="KW-1133">Transmembrane helix</keyword>
<organism evidence="2 3">
    <name type="scientific">Aeromicrobium endophyticum</name>
    <dbReference type="NCBI Taxonomy" id="2292704"/>
    <lineage>
        <taxon>Bacteria</taxon>
        <taxon>Bacillati</taxon>
        <taxon>Actinomycetota</taxon>
        <taxon>Actinomycetes</taxon>
        <taxon>Propionibacteriales</taxon>
        <taxon>Nocardioidaceae</taxon>
        <taxon>Aeromicrobium</taxon>
    </lineage>
</organism>
<sequence>MPLLIAAEAMTLIEAAESPEAGGRFHHRRAAARLDDELGSPRRLALGFVGLLGIVAGGMLVGLAADSFGDDDALAVVALVVGLAVGVPGVLLGLAVVRAGERVCRAYAVWVADDAFGSPRRGTMVERLFSGRSIVRSALAAFALIASVFAWALLGLAVAPSGPVDVEGLRVAMVTMSLVWAVAFTASTFYLVAGEVRTGWAHSQSVIRGR</sequence>
<gene>
    <name evidence="2" type="ORF">DX116_19615</name>
</gene>
<dbReference type="AlphaFoldDB" id="A0A371NZE5"/>
<feature type="transmembrane region" description="Helical" evidence="1">
    <location>
        <begin position="76"/>
        <end position="97"/>
    </location>
</feature>
<protein>
    <submittedName>
        <fullName evidence="2">Uncharacterized protein</fullName>
    </submittedName>
</protein>
<dbReference type="EMBL" id="QUBR01000003">
    <property type="protein sequence ID" value="REK69053.1"/>
    <property type="molecule type" value="Genomic_DNA"/>
</dbReference>
<keyword evidence="1" id="KW-0472">Membrane</keyword>
<name>A0A371NZE5_9ACTN</name>
<comment type="caution">
    <text evidence="2">The sequence shown here is derived from an EMBL/GenBank/DDBJ whole genome shotgun (WGS) entry which is preliminary data.</text>
</comment>
<proteinExistence type="predicted"/>
<accession>A0A371NZE5</accession>
<keyword evidence="1" id="KW-0812">Transmembrane</keyword>